<dbReference type="InterPro" id="IPR009057">
    <property type="entry name" value="Homeodomain-like_sf"/>
</dbReference>
<dbReference type="GO" id="GO:0043565">
    <property type="term" value="F:sequence-specific DNA binding"/>
    <property type="evidence" value="ECO:0007669"/>
    <property type="project" value="InterPro"/>
</dbReference>
<dbReference type="InterPro" id="IPR025943">
    <property type="entry name" value="Sigma_54_int_dom_ATP-bd_2"/>
</dbReference>
<feature type="domain" description="Sigma-54 factor interaction" evidence="9">
    <location>
        <begin position="139"/>
        <end position="368"/>
    </location>
</feature>
<evidence type="ECO:0000256" key="3">
    <source>
        <dbReference type="ARBA" id="ARBA00022840"/>
    </source>
</evidence>
<dbReference type="Proteomes" id="UP000068196">
    <property type="component" value="Chromosome"/>
</dbReference>
<dbReference type="PROSITE" id="PS00675">
    <property type="entry name" value="SIGMA54_INTERACT_1"/>
    <property type="match status" value="1"/>
</dbReference>
<evidence type="ECO:0000259" key="9">
    <source>
        <dbReference type="PROSITE" id="PS50045"/>
    </source>
</evidence>
<evidence type="ECO:0000259" key="10">
    <source>
        <dbReference type="PROSITE" id="PS50110"/>
    </source>
</evidence>
<dbReference type="EMBL" id="AP014945">
    <property type="protein sequence ID" value="BAU23782.1"/>
    <property type="molecule type" value="Genomic_DNA"/>
</dbReference>
<organism evidence="11 12">
    <name type="scientific">Caldimicrobium thiodismutans</name>
    <dbReference type="NCBI Taxonomy" id="1653476"/>
    <lineage>
        <taxon>Bacteria</taxon>
        <taxon>Pseudomonadati</taxon>
        <taxon>Thermodesulfobacteriota</taxon>
        <taxon>Thermodesulfobacteria</taxon>
        <taxon>Thermodesulfobacteriales</taxon>
        <taxon>Thermodesulfobacteriaceae</taxon>
        <taxon>Caldimicrobium</taxon>
    </lineage>
</organism>
<dbReference type="Gene3D" id="1.10.10.60">
    <property type="entry name" value="Homeodomain-like"/>
    <property type="match status" value="1"/>
</dbReference>
<dbReference type="Pfam" id="PF00072">
    <property type="entry name" value="Response_reg"/>
    <property type="match status" value="1"/>
</dbReference>
<keyword evidence="1 8" id="KW-0597">Phosphoprotein</keyword>
<dbReference type="GO" id="GO:0005524">
    <property type="term" value="F:ATP binding"/>
    <property type="evidence" value="ECO:0007669"/>
    <property type="project" value="UniProtKB-KW"/>
</dbReference>
<evidence type="ECO:0000256" key="5">
    <source>
        <dbReference type="ARBA" id="ARBA00023015"/>
    </source>
</evidence>
<keyword evidence="7" id="KW-0804">Transcription</keyword>
<dbReference type="KEGG" id="cthi:THC_1417"/>
<dbReference type="SUPFAM" id="SSF52172">
    <property type="entry name" value="CheY-like"/>
    <property type="match status" value="1"/>
</dbReference>
<accession>A0A0U4N3C6</accession>
<dbReference type="Gene3D" id="1.10.8.60">
    <property type="match status" value="1"/>
</dbReference>
<dbReference type="PRINTS" id="PR01590">
    <property type="entry name" value="HTHFIS"/>
</dbReference>
<dbReference type="OrthoDB" id="9767722at2"/>
<dbReference type="InterPro" id="IPR025662">
    <property type="entry name" value="Sigma_54_int_dom_ATP-bd_1"/>
</dbReference>
<dbReference type="FunFam" id="3.40.50.2300:FF:000018">
    <property type="entry name" value="DNA-binding transcriptional regulator NtrC"/>
    <property type="match status" value="1"/>
</dbReference>
<evidence type="ECO:0000256" key="8">
    <source>
        <dbReference type="PROSITE-ProRule" id="PRU00169"/>
    </source>
</evidence>
<dbReference type="InterPro" id="IPR002197">
    <property type="entry name" value="HTH_Fis"/>
</dbReference>
<reference evidence="11 12" key="1">
    <citation type="journal article" date="2016" name="Int. J. Syst. Evol. Microbiol.">
        <title>Caldimicrobium thiodismutans sp. nov., a sulfur-disproportionating bacterium isolated from a hot spring, and emended description of the genus Caldimicrobium.</title>
        <authorList>
            <person name="Kojima H."/>
            <person name="Umezawa K."/>
            <person name="Fukui M."/>
        </authorList>
    </citation>
    <scope>NUCLEOTIDE SEQUENCE [LARGE SCALE GENOMIC DNA]</scope>
    <source>
        <strain evidence="11 12">TF1</strain>
    </source>
</reference>
<dbReference type="InterPro" id="IPR058031">
    <property type="entry name" value="AAA_lid_NorR"/>
</dbReference>
<evidence type="ECO:0000256" key="4">
    <source>
        <dbReference type="ARBA" id="ARBA00023012"/>
    </source>
</evidence>
<proteinExistence type="predicted"/>
<keyword evidence="5" id="KW-0805">Transcription regulation</keyword>
<dbReference type="Pfam" id="PF25601">
    <property type="entry name" value="AAA_lid_14"/>
    <property type="match status" value="1"/>
</dbReference>
<dbReference type="InterPro" id="IPR003593">
    <property type="entry name" value="AAA+_ATPase"/>
</dbReference>
<evidence type="ECO:0000313" key="11">
    <source>
        <dbReference type="EMBL" id="BAU23782.1"/>
    </source>
</evidence>
<dbReference type="PANTHER" id="PTHR32071:SF17">
    <property type="entry name" value="TRANSCRIPTIONAL REGULATOR (NTRC FAMILY)"/>
    <property type="match status" value="1"/>
</dbReference>
<dbReference type="CDD" id="cd00009">
    <property type="entry name" value="AAA"/>
    <property type="match status" value="1"/>
</dbReference>
<dbReference type="SUPFAM" id="SSF52540">
    <property type="entry name" value="P-loop containing nucleoside triphosphate hydrolases"/>
    <property type="match status" value="1"/>
</dbReference>
<dbReference type="AlphaFoldDB" id="A0A0U4N3C6"/>
<keyword evidence="4" id="KW-0902">Two-component regulatory system</keyword>
<dbReference type="PANTHER" id="PTHR32071">
    <property type="entry name" value="TRANSCRIPTIONAL REGULATORY PROTEIN"/>
    <property type="match status" value="1"/>
</dbReference>
<dbReference type="GO" id="GO:0006355">
    <property type="term" value="P:regulation of DNA-templated transcription"/>
    <property type="evidence" value="ECO:0007669"/>
    <property type="project" value="InterPro"/>
</dbReference>
<dbReference type="Pfam" id="PF02954">
    <property type="entry name" value="HTH_8"/>
    <property type="match status" value="1"/>
</dbReference>
<evidence type="ECO:0000256" key="1">
    <source>
        <dbReference type="ARBA" id="ARBA00022553"/>
    </source>
</evidence>
<dbReference type="FunFam" id="3.40.50.300:FF:000006">
    <property type="entry name" value="DNA-binding transcriptional regulator NtrC"/>
    <property type="match status" value="1"/>
</dbReference>
<keyword evidence="2" id="KW-0547">Nucleotide-binding</keyword>
<evidence type="ECO:0000256" key="2">
    <source>
        <dbReference type="ARBA" id="ARBA00022741"/>
    </source>
</evidence>
<dbReference type="PROSITE" id="PS00688">
    <property type="entry name" value="SIGMA54_INTERACT_3"/>
    <property type="match status" value="1"/>
</dbReference>
<dbReference type="Gene3D" id="3.40.50.2300">
    <property type="match status" value="1"/>
</dbReference>
<dbReference type="SMART" id="SM00382">
    <property type="entry name" value="AAA"/>
    <property type="match status" value="1"/>
</dbReference>
<keyword evidence="12" id="KW-1185">Reference proteome</keyword>
<gene>
    <name evidence="11" type="ORF">THC_1417</name>
</gene>
<protein>
    <submittedName>
        <fullName evidence="11">Fis family transcriptional regulator</fullName>
    </submittedName>
</protein>
<dbReference type="InterPro" id="IPR025944">
    <property type="entry name" value="Sigma_54_int_dom_CS"/>
</dbReference>
<dbReference type="CDD" id="cd17550">
    <property type="entry name" value="REC_NtrX-like"/>
    <property type="match status" value="1"/>
</dbReference>
<dbReference type="SUPFAM" id="SSF46689">
    <property type="entry name" value="Homeodomain-like"/>
    <property type="match status" value="1"/>
</dbReference>
<feature type="modified residue" description="4-aspartylphosphate" evidence="8">
    <location>
        <position position="52"/>
    </location>
</feature>
<dbReference type="Pfam" id="PF00158">
    <property type="entry name" value="Sigma54_activat"/>
    <property type="match status" value="1"/>
</dbReference>
<dbReference type="PROSITE" id="PS00676">
    <property type="entry name" value="SIGMA54_INTERACT_2"/>
    <property type="match status" value="1"/>
</dbReference>
<dbReference type="RefSeq" id="WP_068515321.1">
    <property type="nucleotide sequence ID" value="NZ_AP014945.1"/>
</dbReference>
<dbReference type="Gene3D" id="3.40.50.300">
    <property type="entry name" value="P-loop containing nucleotide triphosphate hydrolases"/>
    <property type="match status" value="1"/>
</dbReference>
<dbReference type="InterPro" id="IPR011006">
    <property type="entry name" value="CheY-like_superfamily"/>
</dbReference>
<dbReference type="InterPro" id="IPR027417">
    <property type="entry name" value="P-loop_NTPase"/>
</dbReference>
<evidence type="ECO:0000256" key="6">
    <source>
        <dbReference type="ARBA" id="ARBA00023125"/>
    </source>
</evidence>
<evidence type="ECO:0000313" key="12">
    <source>
        <dbReference type="Proteomes" id="UP000068196"/>
    </source>
</evidence>
<dbReference type="PROSITE" id="PS50110">
    <property type="entry name" value="RESPONSE_REGULATORY"/>
    <property type="match status" value="1"/>
</dbReference>
<dbReference type="InterPro" id="IPR001789">
    <property type="entry name" value="Sig_transdc_resp-reg_receiver"/>
</dbReference>
<feature type="domain" description="Response regulatory" evidence="10">
    <location>
        <begin position="3"/>
        <end position="117"/>
    </location>
</feature>
<evidence type="ECO:0000256" key="7">
    <source>
        <dbReference type="ARBA" id="ARBA00023163"/>
    </source>
</evidence>
<dbReference type="STRING" id="1653476.THC_1417"/>
<dbReference type="InterPro" id="IPR002078">
    <property type="entry name" value="Sigma_54_int"/>
</dbReference>
<keyword evidence="3" id="KW-0067">ATP-binding</keyword>
<dbReference type="SMART" id="SM00448">
    <property type="entry name" value="REC"/>
    <property type="match status" value="1"/>
</dbReference>
<dbReference type="GO" id="GO:0000160">
    <property type="term" value="P:phosphorelay signal transduction system"/>
    <property type="evidence" value="ECO:0007669"/>
    <property type="project" value="UniProtKB-KW"/>
</dbReference>
<keyword evidence="6" id="KW-0238">DNA-binding</keyword>
<name>A0A0U4N3C6_9BACT</name>
<sequence>MGEIWVIDDEKGILETLGGILQDEGYQVETFALAKSALERLSQRTPQAVFLDLWLKDMEGLEVLAKIKEHNALLPVIIISGHGTIETAVKALKMGAFDFIEKPLSYERILVSLENALKFVRLEEENKRLKAQIYAQVQLTGRSKAISEIRDLIQRVAQTDTTVLITGESGVGKEVVAKLIHLHSKRAEGPFIEVNCASIPETLIEAELFGFEKGAFTDARSPKKGKFEVAHGGTIFLDEIGDMNLSAQAKVLRVLQEKKIERLGGQRPIEVDVRIITATNKNLEEEIAKGRFREDLYFRLRVFPIHIPPLRERPEDIEPLCETFLEEMALKTGLGKKRLSPEVKELIKKYPWPGNVRELKNFIERLVILTTSEEITLNDLPQDFLSTLTKKKILKENQEPWFMAKDFRTAKALFEREFLRRKLETFRGNITQTAKEIGLERTYLQKKLKELGLKEDDLP</sequence>
<dbReference type="PROSITE" id="PS50045">
    <property type="entry name" value="SIGMA54_INTERACT_4"/>
    <property type="match status" value="1"/>
</dbReference>
<reference evidence="12" key="2">
    <citation type="journal article" date="2016" name="Int. J. Syst. Evol. Microbiol.">
        <title>Caldimicrobium thiodismutans sp. nov., a sulfur-disproportionating bacterium isolated from a hot spring.</title>
        <authorList>
            <person name="Kojima H."/>
            <person name="Umezawa K."/>
            <person name="Fukui M."/>
        </authorList>
    </citation>
    <scope>NUCLEOTIDE SEQUENCE [LARGE SCALE GENOMIC DNA]</scope>
    <source>
        <strain evidence="12">TF1</strain>
    </source>
</reference>